<organism evidence="4 5">
    <name type="scientific">Vibrio ezurae NBRC 102218</name>
    <dbReference type="NCBI Taxonomy" id="1219080"/>
    <lineage>
        <taxon>Bacteria</taxon>
        <taxon>Pseudomonadati</taxon>
        <taxon>Pseudomonadota</taxon>
        <taxon>Gammaproteobacteria</taxon>
        <taxon>Vibrionales</taxon>
        <taxon>Vibrionaceae</taxon>
        <taxon>Vibrio</taxon>
    </lineage>
</organism>
<feature type="chain" id="PRO_5004638346" evidence="3">
    <location>
        <begin position="28"/>
        <end position="361"/>
    </location>
</feature>
<reference evidence="4 5" key="1">
    <citation type="submission" date="2013-09" db="EMBL/GenBank/DDBJ databases">
        <title>Whole genome shotgun sequence of Vibrio ezurae NBRC 102218.</title>
        <authorList>
            <person name="Yoshida I."/>
            <person name="Hosoyama A."/>
            <person name="Numata M."/>
            <person name="Hashimoto M."/>
            <person name="Hosoyama Y."/>
            <person name="Tsuchikane K."/>
            <person name="Noguchi M."/>
            <person name="Hirakata S."/>
            <person name="Ichikawa N."/>
            <person name="Ohji S."/>
            <person name="Yamazoe A."/>
            <person name="Fujita N."/>
        </authorList>
    </citation>
    <scope>NUCLEOTIDE SEQUENCE [LARGE SCALE GENOMIC DNA]</scope>
    <source>
        <strain evidence="4 5">NBRC 102218</strain>
    </source>
</reference>
<accession>U3B0Y4</accession>
<dbReference type="InterPro" id="IPR006143">
    <property type="entry name" value="RND_pump_MFP"/>
</dbReference>
<dbReference type="GO" id="GO:1990281">
    <property type="term" value="C:efflux pump complex"/>
    <property type="evidence" value="ECO:0007669"/>
    <property type="project" value="TreeGrafter"/>
</dbReference>
<dbReference type="RefSeq" id="WP_021712843.1">
    <property type="nucleotide sequence ID" value="NZ_BATM01000008.1"/>
</dbReference>
<gene>
    <name evidence="4" type="ORF">VEZ01S_08_01680</name>
</gene>
<feature type="coiled-coil region" evidence="2">
    <location>
        <begin position="97"/>
        <end position="124"/>
    </location>
</feature>
<comment type="similarity">
    <text evidence="1">Belongs to the membrane fusion protein (MFP) (TC 8.A.1) family.</text>
</comment>
<dbReference type="PANTHER" id="PTHR30469">
    <property type="entry name" value="MULTIDRUG RESISTANCE PROTEIN MDTA"/>
    <property type="match status" value="1"/>
</dbReference>
<dbReference type="STRING" id="1219080.VEZ01S_08_01680"/>
<dbReference type="Gene3D" id="2.40.50.100">
    <property type="match status" value="1"/>
</dbReference>
<evidence type="ECO:0000256" key="1">
    <source>
        <dbReference type="ARBA" id="ARBA00009477"/>
    </source>
</evidence>
<dbReference type="PROSITE" id="PS51257">
    <property type="entry name" value="PROKAR_LIPOPROTEIN"/>
    <property type="match status" value="1"/>
</dbReference>
<evidence type="ECO:0000256" key="2">
    <source>
        <dbReference type="SAM" id="Coils"/>
    </source>
</evidence>
<name>U3B0Y4_9VIBR</name>
<comment type="caution">
    <text evidence="4">The sequence shown here is derived from an EMBL/GenBank/DDBJ whole genome shotgun (WGS) entry which is preliminary data.</text>
</comment>
<dbReference type="Gene3D" id="2.40.30.170">
    <property type="match status" value="1"/>
</dbReference>
<evidence type="ECO:0000313" key="5">
    <source>
        <dbReference type="Proteomes" id="UP000016562"/>
    </source>
</evidence>
<keyword evidence="3" id="KW-0732">Signal</keyword>
<dbReference type="GO" id="GO:0015562">
    <property type="term" value="F:efflux transmembrane transporter activity"/>
    <property type="evidence" value="ECO:0007669"/>
    <property type="project" value="TreeGrafter"/>
</dbReference>
<dbReference type="PANTHER" id="PTHR30469:SF11">
    <property type="entry name" value="BLL4320 PROTEIN"/>
    <property type="match status" value="1"/>
</dbReference>
<dbReference type="Gene3D" id="1.10.287.470">
    <property type="entry name" value="Helix hairpin bin"/>
    <property type="match status" value="1"/>
</dbReference>
<keyword evidence="5" id="KW-1185">Reference proteome</keyword>
<feature type="signal peptide" evidence="3">
    <location>
        <begin position="1"/>
        <end position="27"/>
    </location>
</feature>
<dbReference type="SUPFAM" id="SSF111369">
    <property type="entry name" value="HlyD-like secretion proteins"/>
    <property type="match status" value="1"/>
</dbReference>
<proteinExistence type="inferred from homology"/>
<dbReference type="Gene3D" id="2.40.420.20">
    <property type="match status" value="1"/>
</dbReference>
<evidence type="ECO:0000256" key="3">
    <source>
        <dbReference type="SAM" id="SignalP"/>
    </source>
</evidence>
<dbReference type="AlphaFoldDB" id="U3B0Y4"/>
<sequence>MRSTLHLKTALLLSMTVSLSGCFDSSAQPTEPSQHLSVNTYSLKQSDHYQVQREYVGTIKASQQSRLGFEFPGKISAILVDVGDKVAKDAPLIRLDTQLLETEAKQLQAQRNEIKAQLQLVDANLKRQRSLKSKGFSAEAEMDALTSEKAVLQANTVRLDASIQANSLKQSKSTITAPYAGIVSQRHVSLGDVVNAGAPTLTLLAQNNKEAFIGIPTAQLTNISQLKQPQIRIAENTYAVKLLNPGAQVDLNSRSVGLRYLLPNSAQVIDGQLAYLNYQENMPENGYWIPNTALTDGIRGVWKVFVVTDEDLVERRSVQVLFADSQNAYVQGAIAENERIIKDGLHRIVPGQKVAPISSGE</sequence>
<dbReference type="EMBL" id="BATM01000008">
    <property type="protein sequence ID" value="GAD79132.1"/>
    <property type="molecule type" value="Genomic_DNA"/>
</dbReference>
<dbReference type="Proteomes" id="UP000016562">
    <property type="component" value="Unassembled WGS sequence"/>
</dbReference>
<keyword evidence="2" id="KW-0175">Coiled coil</keyword>
<evidence type="ECO:0000313" key="4">
    <source>
        <dbReference type="EMBL" id="GAD79132.1"/>
    </source>
</evidence>
<dbReference type="OrthoDB" id="266524at2"/>
<dbReference type="NCBIfam" id="TIGR01730">
    <property type="entry name" value="RND_mfp"/>
    <property type="match status" value="1"/>
</dbReference>
<dbReference type="eggNOG" id="COG0845">
    <property type="taxonomic scope" value="Bacteria"/>
</dbReference>
<protein>
    <submittedName>
        <fullName evidence="4">Putative efflux system protein</fullName>
    </submittedName>
</protein>